<dbReference type="EMBL" id="JAVXUO010002348">
    <property type="protein sequence ID" value="KAK2974002.1"/>
    <property type="molecule type" value="Genomic_DNA"/>
</dbReference>
<evidence type="ECO:0000259" key="1">
    <source>
        <dbReference type="Pfam" id="PF00385"/>
    </source>
</evidence>
<gene>
    <name evidence="2" type="ORF">RJ640_026720</name>
</gene>
<dbReference type="SUPFAM" id="SSF54160">
    <property type="entry name" value="Chromo domain-like"/>
    <property type="match status" value="1"/>
</dbReference>
<dbReference type="AlphaFoldDB" id="A0AA88QQE5"/>
<sequence>MKLRKATTPMVGEEALRRGTNGTITLARARPKAAVNALVLPYNNAVCIMEKGTTCVVPMFEGRSSTMTSMRLSGMRLVQGVEDEEARNEGTYLVSLKVEDHVATSAEQPPKEIMGVLKGKTNAMPRDLPREVEDVLKGKENVSSERPRELKDVLKGKKDVVQWERPNQGEIQADEAKGLDATQVSYDLRRREAEYVLGYKIKRGRNAPPKQHYLVKWKGLPEHQATCESVEELGSLKTSQIAIMRRL</sequence>
<dbReference type="Pfam" id="PF00385">
    <property type="entry name" value="Chromo"/>
    <property type="match status" value="1"/>
</dbReference>
<accession>A0AA88QQE5</accession>
<dbReference type="Proteomes" id="UP001187471">
    <property type="component" value="Unassembled WGS sequence"/>
</dbReference>
<dbReference type="InterPro" id="IPR016197">
    <property type="entry name" value="Chromo-like_dom_sf"/>
</dbReference>
<dbReference type="Gene3D" id="2.40.50.40">
    <property type="match status" value="1"/>
</dbReference>
<feature type="domain" description="Chromo" evidence="1">
    <location>
        <begin position="192"/>
        <end position="234"/>
    </location>
</feature>
<protein>
    <recommendedName>
        <fullName evidence="1">Chromo domain-containing protein</fullName>
    </recommendedName>
</protein>
<dbReference type="InterPro" id="IPR023780">
    <property type="entry name" value="Chromo_domain"/>
</dbReference>
<dbReference type="CDD" id="cd00024">
    <property type="entry name" value="CD_CSD"/>
    <property type="match status" value="1"/>
</dbReference>
<evidence type="ECO:0000313" key="2">
    <source>
        <dbReference type="EMBL" id="KAK2974002.1"/>
    </source>
</evidence>
<comment type="caution">
    <text evidence="2">The sequence shown here is derived from an EMBL/GenBank/DDBJ whole genome shotgun (WGS) entry which is preliminary data.</text>
</comment>
<keyword evidence="3" id="KW-1185">Reference proteome</keyword>
<organism evidence="2 3">
    <name type="scientific">Escallonia rubra</name>
    <dbReference type="NCBI Taxonomy" id="112253"/>
    <lineage>
        <taxon>Eukaryota</taxon>
        <taxon>Viridiplantae</taxon>
        <taxon>Streptophyta</taxon>
        <taxon>Embryophyta</taxon>
        <taxon>Tracheophyta</taxon>
        <taxon>Spermatophyta</taxon>
        <taxon>Magnoliopsida</taxon>
        <taxon>eudicotyledons</taxon>
        <taxon>Gunneridae</taxon>
        <taxon>Pentapetalae</taxon>
        <taxon>asterids</taxon>
        <taxon>campanulids</taxon>
        <taxon>Escalloniales</taxon>
        <taxon>Escalloniaceae</taxon>
        <taxon>Escallonia</taxon>
    </lineage>
</organism>
<proteinExistence type="predicted"/>
<reference evidence="2" key="1">
    <citation type="submission" date="2022-12" db="EMBL/GenBank/DDBJ databases">
        <title>Draft genome assemblies for two species of Escallonia (Escalloniales).</title>
        <authorList>
            <person name="Chanderbali A."/>
            <person name="Dervinis C."/>
            <person name="Anghel I."/>
            <person name="Soltis D."/>
            <person name="Soltis P."/>
            <person name="Zapata F."/>
        </authorList>
    </citation>
    <scope>NUCLEOTIDE SEQUENCE</scope>
    <source>
        <strain evidence="2">UCBG92.1500</strain>
        <tissue evidence="2">Leaf</tissue>
    </source>
</reference>
<name>A0AA88QQE5_9ASTE</name>
<evidence type="ECO:0000313" key="3">
    <source>
        <dbReference type="Proteomes" id="UP001187471"/>
    </source>
</evidence>